<name>A0A0K9YNJ3_9BACL</name>
<evidence type="ECO:0000256" key="5">
    <source>
        <dbReference type="ARBA" id="ARBA00023136"/>
    </source>
</evidence>
<dbReference type="GO" id="GO:0009847">
    <property type="term" value="P:spore germination"/>
    <property type="evidence" value="ECO:0007669"/>
    <property type="project" value="InterPro"/>
</dbReference>
<evidence type="ECO:0000313" key="12">
    <source>
        <dbReference type="Proteomes" id="UP000036834"/>
    </source>
</evidence>
<protein>
    <submittedName>
        <fullName evidence="11">Spore gernimation protein</fullName>
    </submittedName>
</protein>
<dbReference type="Proteomes" id="UP000319578">
    <property type="component" value="Unassembled WGS sequence"/>
</dbReference>
<dbReference type="Pfam" id="PF05504">
    <property type="entry name" value="Spore_GerAC"/>
    <property type="match status" value="1"/>
</dbReference>
<keyword evidence="3" id="KW-0309">Germination</keyword>
<organism evidence="11 12">
    <name type="scientific">Brevibacillus reuszeri</name>
    <dbReference type="NCBI Taxonomy" id="54915"/>
    <lineage>
        <taxon>Bacteria</taxon>
        <taxon>Bacillati</taxon>
        <taxon>Bacillota</taxon>
        <taxon>Bacilli</taxon>
        <taxon>Bacillales</taxon>
        <taxon>Paenibacillaceae</taxon>
        <taxon>Brevibacillus</taxon>
    </lineage>
</organism>
<keyword evidence="4" id="KW-0732">Signal</keyword>
<dbReference type="AlphaFoldDB" id="A0A0K9YNJ3"/>
<dbReference type="EMBL" id="LGIQ01000011">
    <property type="protein sequence ID" value="KNB69735.1"/>
    <property type="molecule type" value="Genomic_DNA"/>
</dbReference>
<gene>
    <name evidence="11" type="ORF">ADS79_28215</name>
    <name evidence="10" type="ORF">BRE01_26330</name>
</gene>
<comment type="caution">
    <text evidence="11">The sequence shown here is derived from an EMBL/GenBank/DDBJ whole genome shotgun (WGS) entry which is preliminary data.</text>
</comment>
<keyword evidence="6" id="KW-0564">Palmitate</keyword>
<evidence type="ECO:0000259" key="8">
    <source>
        <dbReference type="Pfam" id="PF05504"/>
    </source>
</evidence>
<keyword evidence="5" id="KW-0472">Membrane</keyword>
<proteinExistence type="inferred from homology"/>
<dbReference type="PATRIC" id="fig|54915.3.peg.4848"/>
<keyword evidence="7" id="KW-0449">Lipoprotein</keyword>
<dbReference type="PROSITE" id="PS51257">
    <property type="entry name" value="PROKAR_LIPOPROTEIN"/>
    <property type="match status" value="1"/>
</dbReference>
<evidence type="ECO:0000256" key="7">
    <source>
        <dbReference type="ARBA" id="ARBA00023288"/>
    </source>
</evidence>
<evidence type="ECO:0000256" key="1">
    <source>
        <dbReference type="ARBA" id="ARBA00004635"/>
    </source>
</evidence>
<dbReference type="InterPro" id="IPR008844">
    <property type="entry name" value="Spore_GerAC-like"/>
</dbReference>
<dbReference type="PANTHER" id="PTHR35789:SF1">
    <property type="entry name" value="SPORE GERMINATION PROTEIN B3"/>
    <property type="match status" value="1"/>
</dbReference>
<evidence type="ECO:0000256" key="2">
    <source>
        <dbReference type="ARBA" id="ARBA00007886"/>
    </source>
</evidence>
<dbReference type="Gene3D" id="3.30.300.210">
    <property type="entry name" value="Nutrient germinant receptor protein C, domain 3"/>
    <property type="match status" value="1"/>
</dbReference>
<dbReference type="OrthoDB" id="2380468at2"/>
<reference evidence="11" key="2">
    <citation type="submission" date="2015-07" db="EMBL/GenBank/DDBJ databases">
        <title>MeaNS - Measles Nucleotide Surveillance Program.</title>
        <authorList>
            <person name="Tran T."/>
            <person name="Druce J."/>
        </authorList>
    </citation>
    <scope>NUCLEOTIDE SEQUENCE</scope>
    <source>
        <strain evidence="11">DSM 9887</strain>
    </source>
</reference>
<comment type="subcellular location">
    <subcellularLocation>
        <location evidence="1">Membrane</location>
        <topology evidence="1">Lipid-anchor</topology>
    </subcellularLocation>
</comment>
<dbReference type="EMBL" id="BJON01000009">
    <property type="protein sequence ID" value="GED68931.1"/>
    <property type="molecule type" value="Genomic_DNA"/>
</dbReference>
<reference evidence="12" key="1">
    <citation type="submission" date="2015-07" db="EMBL/GenBank/DDBJ databases">
        <title>Genome sequencing project for genomic taxonomy and phylogenomics of Bacillus-like bacteria.</title>
        <authorList>
            <person name="Liu B."/>
            <person name="Wang J."/>
            <person name="Zhu Y."/>
            <person name="Liu G."/>
            <person name="Chen Q."/>
            <person name="Chen Z."/>
            <person name="Lan J."/>
            <person name="Che J."/>
            <person name="Ge C."/>
            <person name="Shi H."/>
            <person name="Pan Z."/>
            <person name="Liu X."/>
        </authorList>
    </citation>
    <scope>NUCLEOTIDE SEQUENCE [LARGE SCALE GENOMIC DNA]</scope>
    <source>
        <strain evidence="12">DSM 9887</strain>
    </source>
</reference>
<dbReference type="PANTHER" id="PTHR35789">
    <property type="entry name" value="SPORE GERMINATION PROTEIN B3"/>
    <property type="match status" value="1"/>
</dbReference>
<evidence type="ECO:0000256" key="3">
    <source>
        <dbReference type="ARBA" id="ARBA00022544"/>
    </source>
</evidence>
<dbReference type="GO" id="GO:0016020">
    <property type="term" value="C:membrane"/>
    <property type="evidence" value="ECO:0007669"/>
    <property type="project" value="UniProtKB-SubCell"/>
</dbReference>
<dbReference type="InterPro" id="IPR046953">
    <property type="entry name" value="Spore_GerAC-like_C"/>
</dbReference>
<dbReference type="InterPro" id="IPR038501">
    <property type="entry name" value="Spore_GerAC_C_sf"/>
</dbReference>
<accession>A0A0K9YNJ3</accession>
<dbReference type="NCBIfam" id="TIGR02887">
    <property type="entry name" value="spore_ger_x_C"/>
    <property type="match status" value="1"/>
</dbReference>
<comment type="similarity">
    <text evidence="2">Belongs to the GerABKC lipoprotein family.</text>
</comment>
<dbReference type="InterPro" id="IPR057336">
    <property type="entry name" value="GerAC_N"/>
</dbReference>
<evidence type="ECO:0000313" key="11">
    <source>
        <dbReference type="EMBL" id="KNB69735.1"/>
    </source>
</evidence>
<sequence>MKRLRLIAVLLAISVLVSGCWNARQIENLIYINALGFDYVDDQIVVYAQVLSFSTIAKQEAGGQRENTTSIVAKATGDTVVNALFKLYPTSQQQLTWSHVRAILFHVRALNSKVFNQVIDEINRFYEFRYTLWSFATQEPIMDIFNAKQLFSRPLIYSQLEDPQDLYPQNSVMEPIQLFQFLARRSESNGVVYLPMLTTNQTVWSEDKKMLPKLKGSGACIFQNKEMKSCWPRSDLIGLRWLNKDTNRTLISVKSDDKGQALLILEKPRVRLTPFFKKGHPLFRIDVQVTGYITQIIQKGPVEALEKAAAKKIEAEIRGVYERGFKQQIDTLALGHSLYRKYPQEWKRLAKNRTLPLTSDSLDTVNIQVKLKNGGMAKVRQKQ</sequence>
<evidence type="ECO:0000256" key="4">
    <source>
        <dbReference type="ARBA" id="ARBA00022729"/>
    </source>
</evidence>
<keyword evidence="13" id="KW-1185">Reference proteome</keyword>
<evidence type="ECO:0000313" key="10">
    <source>
        <dbReference type="EMBL" id="GED68931.1"/>
    </source>
</evidence>
<evidence type="ECO:0000313" key="13">
    <source>
        <dbReference type="Proteomes" id="UP000319578"/>
    </source>
</evidence>
<evidence type="ECO:0000256" key="6">
    <source>
        <dbReference type="ARBA" id="ARBA00023139"/>
    </source>
</evidence>
<feature type="domain" description="Spore germination protein N-terminal" evidence="9">
    <location>
        <begin position="23"/>
        <end position="198"/>
    </location>
</feature>
<dbReference type="Proteomes" id="UP000036834">
    <property type="component" value="Unassembled WGS sequence"/>
</dbReference>
<evidence type="ECO:0000259" key="9">
    <source>
        <dbReference type="Pfam" id="PF25198"/>
    </source>
</evidence>
<reference evidence="10 13" key="3">
    <citation type="submission" date="2019-06" db="EMBL/GenBank/DDBJ databases">
        <title>Whole genome shotgun sequence of Brevibacillus reuszeri NBRC 15719.</title>
        <authorList>
            <person name="Hosoyama A."/>
            <person name="Uohara A."/>
            <person name="Ohji S."/>
            <person name="Ichikawa N."/>
        </authorList>
    </citation>
    <scope>NUCLEOTIDE SEQUENCE [LARGE SCALE GENOMIC DNA]</scope>
    <source>
        <strain evidence="10 13">NBRC 15719</strain>
    </source>
</reference>
<dbReference type="Pfam" id="PF25198">
    <property type="entry name" value="Spore_GerAC_N"/>
    <property type="match status" value="1"/>
</dbReference>
<dbReference type="RefSeq" id="WP_049741767.1">
    <property type="nucleotide sequence ID" value="NZ_BJON01000009.1"/>
</dbReference>
<dbReference type="STRING" id="54915.ADS79_28215"/>
<feature type="domain" description="Spore germination GerAC-like C-terminal" evidence="8">
    <location>
        <begin position="217"/>
        <end position="373"/>
    </location>
</feature>